<organism evidence="6 7">
    <name type="scientific">Paenibacillus thalictri</name>
    <dbReference type="NCBI Taxonomy" id="2527873"/>
    <lineage>
        <taxon>Bacteria</taxon>
        <taxon>Bacillati</taxon>
        <taxon>Bacillota</taxon>
        <taxon>Bacilli</taxon>
        <taxon>Bacillales</taxon>
        <taxon>Paenibacillaceae</taxon>
        <taxon>Paenibacillus</taxon>
    </lineage>
</organism>
<proteinExistence type="inferred from homology"/>
<evidence type="ECO:0000256" key="5">
    <source>
        <dbReference type="HAMAP-Rule" id="MF_00299"/>
    </source>
</evidence>
<dbReference type="InterPro" id="IPR022928">
    <property type="entry name" value="RNA_2'-PTrans_KptA"/>
</dbReference>
<dbReference type="GO" id="GO:0000215">
    <property type="term" value="F:tRNA 2'-phosphotransferase activity"/>
    <property type="evidence" value="ECO:0007669"/>
    <property type="project" value="TreeGrafter"/>
</dbReference>
<name>A0A4V2J4Q7_9BACL</name>
<dbReference type="Gene3D" id="3.20.170.30">
    <property type="match status" value="1"/>
</dbReference>
<dbReference type="InterPro" id="IPR042081">
    <property type="entry name" value="RNA_2'-PTrans_C"/>
</dbReference>
<evidence type="ECO:0000256" key="3">
    <source>
        <dbReference type="ARBA" id="ARBA00023027"/>
    </source>
</evidence>
<protein>
    <recommendedName>
        <fullName evidence="5">Probable RNA 2'-phosphotransferase</fullName>
        <ecNumber evidence="5">2.7.1.-</ecNumber>
    </recommendedName>
</protein>
<dbReference type="PANTHER" id="PTHR12684:SF2">
    <property type="entry name" value="TRNA 2'-PHOSPHOTRANSFERASE 1"/>
    <property type="match status" value="1"/>
</dbReference>
<dbReference type="HAMAP" id="MF_00299">
    <property type="entry name" value="KptA"/>
    <property type="match status" value="1"/>
</dbReference>
<dbReference type="EC" id="2.7.1.-" evidence="5"/>
<dbReference type="Gene3D" id="1.10.10.970">
    <property type="entry name" value="RNA 2'-phosphotransferase, Tpt1/KptA family, N-terminal domain"/>
    <property type="match status" value="1"/>
</dbReference>
<keyword evidence="7" id="KW-1185">Reference proteome</keyword>
<evidence type="ECO:0000313" key="6">
    <source>
        <dbReference type="EMBL" id="TBL80812.1"/>
    </source>
</evidence>
<comment type="function">
    <text evidence="4 5">Removes the 2'-phosphate from RNA via an intermediate in which the phosphate is ADP-ribosylated by NAD followed by a presumed transesterification to release the RNA and generate ADP-ribose 1''-2''-cyclic phosphate (APPR&gt;P). May function as an ADP-ribosylase.</text>
</comment>
<dbReference type="Proteomes" id="UP000293142">
    <property type="component" value="Unassembled WGS sequence"/>
</dbReference>
<reference evidence="6 7" key="1">
    <citation type="submission" date="2019-02" db="EMBL/GenBank/DDBJ databases">
        <title>Paenibacillus sp. nov., isolated from surface-sterilized tissue of Thalictrum simplex L.</title>
        <authorList>
            <person name="Tuo L."/>
        </authorList>
    </citation>
    <scope>NUCLEOTIDE SEQUENCE [LARGE SCALE GENOMIC DNA]</scope>
    <source>
        <strain evidence="6 7">N2SHLJ1</strain>
    </source>
</reference>
<keyword evidence="3 5" id="KW-0520">NAD</keyword>
<accession>A0A4V2J4Q7</accession>
<gene>
    <name evidence="5" type="primary">kptA</name>
    <name evidence="6" type="ORF">EYB31_06205</name>
</gene>
<dbReference type="Pfam" id="PF01885">
    <property type="entry name" value="PTS_2-RNA"/>
    <property type="match status" value="1"/>
</dbReference>
<evidence type="ECO:0000256" key="1">
    <source>
        <dbReference type="ARBA" id="ARBA00009836"/>
    </source>
</evidence>
<keyword evidence="2 5" id="KW-0808">Transferase</keyword>
<comment type="caution">
    <text evidence="6">The sequence shown here is derived from an EMBL/GenBank/DDBJ whole genome shotgun (WGS) entry which is preliminary data.</text>
</comment>
<dbReference type="EMBL" id="SIRE01000004">
    <property type="protein sequence ID" value="TBL80812.1"/>
    <property type="molecule type" value="Genomic_DNA"/>
</dbReference>
<evidence type="ECO:0000313" key="7">
    <source>
        <dbReference type="Proteomes" id="UP000293142"/>
    </source>
</evidence>
<dbReference type="InterPro" id="IPR002745">
    <property type="entry name" value="Ptrans_KptA/Tpt1"/>
</dbReference>
<evidence type="ECO:0000256" key="4">
    <source>
        <dbReference type="ARBA" id="ARBA00025212"/>
    </source>
</evidence>
<dbReference type="AlphaFoldDB" id="A0A4V2J4Q7"/>
<dbReference type="SUPFAM" id="SSF56399">
    <property type="entry name" value="ADP-ribosylation"/>
    <property type="match status" value="1"/>
</dbReference>
<dbReference type="InterPro" id="IPR042080">
    <property type="entry name" value="RNA_2'-PTrans_N"/>
</dbReference>
<dbReference type="GO" id="GO:0003950">
    <property type="term" value="F:NAD+ poly-ADP-ribosyltransferase activity"/>
    <property type="evidence" value="ECO:0007669"/>
    <property type="project" value="InterPro"/>
</dbReference>
<sequence length="189" mass="21267">MLNERQETSLSKLMSKMLRHSPEPFGLRLDASDGSSTLEELLEALRKEARWSGLTIEDIERTVRHCEKQRYEITDSRIRARYGHSHGKISYPAANPPVTLYHGTNVKAAPRILTEGIRPMNRQYVHLSEGLHFAELAGRRRGELVILAVDTAKAVQMGVVFYVAGNEVWLADEIPAVCCRVFDHNNGGT</sequence>
<dbReference type="OrthoDB" id="4537997at2"/>
<evidence type="ECO:0000256" key="2">
    <source>
        <dbReference type="ARBA" id="ARBA00022679"/>
    </source>
</evidence>
<dbReference type="RefSeq" id="WP_131012414.1">
    <property type="nucleotide sequence ID" value="NZ_SIRE01000004.1"/>
</dbReference>
<comment type="similarity">
    <text evidence="1 5">Belongs to the KptA/TPT1 family.</text>
</comment>
<dbReference type="PANTHER" id="PTHR12684">
    <property type="entry name" value="PUTATIVE PHOSPHOTRANSFERASE"/>
    <property type="match status" value="1"/>
</dbReference>
<dbReference type="GO" id="GO:0006388">
    <property type="term" value="P:tRNA splicing, via endonucleolytic cleavage and ligation"/>
    <property type="evidence" value="ECO:0007669"/>
    <property type="project" value="UniProtKB-UniRule"/>
</dbReference>